<accession>A0A0G0T0T3</accession>
<proteinExistence type="predicted"/>
<protein>
    <submittedName>
        <fullName evidence="2">Uncharacterized protein</fullName>
    </submittedName>
</protein>
<keyword evidence="1" id="KW-0812">Transmembrane</keyword>
<gene>
    <name evidence="2" type="ORF">UT63_C0069G0010</name>
</gene>
<feature type="transmembrane region" description="Helical" evidence="1">
    <location>
        <begin position="12"/>
        <end position="33"/>
    </location>
</feature>
<keyword evidence="1" id="KW-0472">Membrane</keyword>
<name>A0A0G0T0T3_9BACT</name>
<feature type="transmembrane region" description="Helical" evidence="1">
    <location>
        <begin position="39"/>
        <end position="60"/>
    </location>
</feature>
<evidence type="ECO:0000313" key="3">
    <source>
        <dbReference type="Proteomes" id="UP000034539"/>
    </source>
</evidence>
<feature type="non-terminal residue" evidence="2">
    <location>
        <position position="62"/>
    </location>
</feature>
<reference evidence="2 3" key="1">
    <citation type="journal article" date="2015" name="Nature">
        <title>rRNA introns, odd ribosomes, and small enigmatic genomes across a large radiation of phyla.</title>
        <authorList>
            <person name="Brown C.T."/>
            <person name="Hug L.A."/>
            <person name="Thomas B.C."/>
            <person name="Sharon I."/>
            <person name="Castelle C.J."/>
            <person name="Singh A."/>
            <person name="Wilkins M.J."/>
            <person name="Williams K.H."/>
            <person name="Banfield J.F."/>
        </authorList>
    </citation>
    <scope>NUCLEOTIDE SEQUENCE [LARGE SCALE GENOMIC DNA]</scope>
</reference>
<dbReference type="AlphaFoldDB" id="A0A0G0T0T3"/>
<sequence>MNVYSQVQSNRTRTYIIMALFMVFIATVAYIFGQGSGEGLSWAGLALIVSGLMNLGSYWWGD</sequence>
<comment type="caution">
    <text evidence="2">The sequence shown here is derived from an EMBL/GenBank/DDBJ whole genome shotgun (WGS) entry which is preliminary data.</text>
</comment>
<evidence type="ECO:0000313" key="2">
    <source>
        <dbReference type="EMBL" id="KKR31472.1"/>
    </source>
</evidence>
<organism evidence="2 3">
    <name type="scientific">Candidatus Gottesmanbacteria bacterium GW2011_GWC2_39_8</name>
    <dbReference type="NCBI Taxonomy" id="1618450"/>
    <lineage>
        <taxon>Bacteria</taxon>
        <taxon>Candidatus Gottesmaniibacteriota</taxon>
    </lineage>
</organism>
<dbReference type="EMBL" id="LBXN01000069">
    <property type="protein sequence ID" value="KKR31472.1"/>
    <property type="molecule type" value="Genomic_DNA"/>
</dbReference>
<evidence type="ECO:0000256" key="1">
    <source>
        <dbReference type="SAM" id="Phobius"/>
    </source>
</evidence>
<keyword evidence="1" id="KW-1133">Transmembrane helix</keyword>
<dbReference type="Proteomes" id="UP000034539">
    <property type="component" value="Unassembled WGS sequence"/>
</dbReference>